<evidence type="ECO:0000313" key="2">
    <source>
        <dbReference type="EMBL" id="HER95684.1"/>
    </source>
</evidence>
<dbReference type="InterPro" id="IPR052380">
    <property type="entry name" value="Viral_DNA_packaging_terminase"/>
</dbReference>
<dbReference type="InterPro" id="IPR027417">
    <property type="entry name" value="P-loop_NTPase"/>
</dbReference>
<comment type="caution">
    <text evidence="2">The sequence shown here is derived from an EMBL/GenBank/DDBJ whole genome shotgun (WGS) entry which is preliminary data.</text>
</comment>
<sequence length="428" mass="49204">MLPTEVHLHINEAYLPALESRHRYLVLYGGAGSGKSHFAAQKLILRLLERRGHRILVVRKVARTIRHSCFRLLKDLIVTSGLRRLFSFNETEMTIRCLNGSEIVTSGLDDTEKLKSIAGITSIWIEEATELEPEEFEQVDLRLRGESPDYRQILLTFNPISKEHWLKARFVDLPGEDVAIFRTTYRDNAFIDPDYVKVLESLRDKDPHFWRVYALGEWGEPVEGFVFKREYYQEWDHVPADARGVVYCDPNLARKSKGDTTAVVKLLFSPTTGRYYVAEAVCRSFADPNELLSVVLSMRDRRVVALGFDGHVSQESTWTAHVRNWCRIHGVPFPPIEYKRYRVDELAKTVQFAYTDRLIYFPPDFGSTEDGARFLAQLWTFAGKKSSKEKDDAPDALICAFEFLHERGLARLAGSAEAYRVITVKDVY</sequence>
<organism evidence="2">
    <name type="scientific">Rhodothermus marinus</name>
    <name type="common">Rhodothermus obamensis</name>
    <dbReference type="NCBI Taxonomy" id="29549"/>
    <lineage>
        <taxon>Bacteria</taxon>
        <taxon>Pseudomonadati</taxon>
        <taxon>Rhodothermota</taxon>
        <taxon>Rhodothermia</taxon>
        <taxon>Rhodothermales</taxon>
        <taxon>Rhodothermaceae</taxon>
        <taxon>Rhodothermus</taxon>
    </lineage>
</organism>
<evidence type="ECO:0000259" key="1">
    <source>
        <dbReference type="Pfam" id="PF04466"/>
    </source>
</evidence>
<name>A0A7V2AZT1_RHOMR</name>
<reference evidence="2" key="1">
    <citation type="journal article" date="2020" name="mSystems">
        <title>Genome- and Community-Level Interaction Insights into Carbon Utilization and Element Cycling Functions of Hydrothermarchaeota in Hydrothermal Sediment.</title>
        <authorList>
            <person name="Zhou Z."/>
            <person name="Liu Y."/>
            <person name="Xu W."/>
            <person name="Pan J."/>
            <person name="Luo Z.H."/>
            <person name="Li M."/>
        </authorList>
    </citation>
    <scope>NUCLEOTIDE SEQUENCE [LARGE SCALE GENOMIC DNA]</scope>
    <source>
        <strain evidence="2">SpSt-143</strain>
    </source>
</reference>
<dbReference type="AlphaFoldDB" id="A0A7V2AZT1"/>
<dbReference type="CDD" id="cd01120">
    <property type="entry name" value="RecA-like_superfamily"/>
    <property type="match status" value="1"/>
</dbReference>
<protein>
    <submittedName>
        <fullName evidence="2">PBSX family phage terminase large subunit</fullName>
    </submittedName>
</protein>
<gene>
    <name evidence="2" type="ORF">ENO59_04095</name>
</gene>
<dbReference type="EMBL" id="DSGB01000004">
    <property type="protein sequence ID" value="HER95684.1"/>
    <property type="molecule type" value="Genomic_DNA"/>
</dbReference>
<dbReference type="NCBIfam" id="TIGR01547">
    <property type="entry name" value="phage_term_2"/>
    <property type="match status" value="1"/>
</dbReference>
<dbReference type="Gene3D" id="3.40.50.300">
    <property type="entry name" value="P-loop containing nucleotide triphosphate hydrolases"/>
    <property type="match status" value="1"/>
</dbReference>
<dbReference type="PANTHER" id="PTHR39184">
    <property type="match status" value="1"/>
</dbReference>
<dbReference type="InterPro" id="IPR006437">
    <property type="entry name" value="Phage_terminase_lsu"/>
</dbReference>
<dbReference type="SUPFAM" id="SSF52540">
    <property type="entry name" value="P-loop containing nucleoside triphosphate hydrolases"/>
    <property type="match status" value="1"/>
</dbReference>
<feature type="domain" description="Phage terminase large subunit N-terminal" evidence="1">
    <location>
        <begin position="21"/>
        <end position="217"/>
    </location>
</feature>
<accession>A0A7V2AZT1</accession>
<dbReference type="PANTHER" id="PTHR39184:SF1">
    <property type="entry name" value="PBSX PHAGE TERMINASE LARGE SUBUNIT"/>
    <property type="match status" value="1"/>
</dbReference>
<proteinExistence type="predicted"/>
<dbReference type="Pfam" id="PF04466">
    <property type="entry name" value="Terminase_3"/>
    <property type="match status" value="1"/>
</dbReference>
<dbReference type="InterPro" id="IPR035412">
    <property type="entry name" value="Terminase_L_N"/>
</dbReference>